<organism evidence="1">
    <name type="scientific">gut metagenome</name>
    <dbReference type="NCBI Taxonomy" id="749906"/>
    <lineage>
        <taxon>unclassified sequences</taxon>
        <taxon>metagenomes</taxon>
        <taxon>organismal metagenomes</taxon>
    </lineage>
</organism>
<name>J9BPY1_9ZZZZ</name>
<dbReference type="AlphaFoldDB" id="J9BPY1"/>
<gene>
    <name evidence="1" type="ORF">EVA_22278</name>
</gene>
<protein>
    <submittedName>
        <fullName evidence="1">Helicase, RecD/TraA family</fullName>
    </submittedName>
</protein>
<dbReference type="GO" id="GO:0004386">
    <property type="term" value="F:helicase activity"/>
    <property type="evidence" value="ECO:0007669"/>
    <property type="project" value="UniProtKB-KW"/>
</dbReference>
<keyword evidence="1" id="KW-0378">Hydrolase</keyword>
<dbReference type="Gene3D" id="3.40.50.300">
    <property type="entry name" value="P-loop containing nucleotide triphosphate hydrolases"/>
    <property type="match status" value="2"/>
</dbReference>
<accession>J9BPY1</accession>
<keyword evidence="1" id="KW-0067">ATP-binding</keyword>
<dbReference type="SUPFAM" id="SSF52540">
    <property type="entry name" value="P-loop containing nucleoside triphosphate hydrolases"/>
    <property type="match status" value="1"/>
</dbReference>
<reference evidence="1" key="1">
    <citation type="journal article" date="2012" name="PLoS ONE">
        <title>Gene sets for utilization of primary and secondary nutrition supplies in the distal gut of endangered iberian lynx.</title>
        <authorList>
            <person name="Alcaide M."/>
            <person name="Messina E."/>
            <person name="Richter M."/>
            <person name="Bargiela R."/>
            <person name="Peplies J."/>
            <person name="Huws S.A."/>
            <person name="Newbold C.J."/>
            <person name="Golyshin P.N."/>
            <person name="Simon M.A."/>
            <person name="Lopez G."/>
            <person name="Yakimov M.M."/>
            <person name="Ferrer M."/>
        </authorList>
    </citation>
    <scope>NUCLEOTIDE SEQUENCE</scope>
</reference>
<evidence type="ECO:0000313" key="1">
    <source>
        <dbReference type="EMBL" id="EJW89615.1"/>
    </source>
</evidence>
<feature type="non-terminal residue" evidence="1">
    <location>
        <position position="86"/>
    </location>
</feature>
<proteinExistence type="predicted"/>
<sequence>MRVVFVGDIDQLPSVGAGNVLRDIIESEKIPVIRLTRIFRQAQTSRIVMSAHAINQGHFPDTSNGKQTDFFFIQQEEPEKVAEDIV</sequence>
<keyword evidence="1" id="KW-0547">Nucleotide-binding</keyword>
<comment type="caution">
    <text evidence="1">The sequence shown here is derived from an EMBL/GenBank/DDBJ whole genome shotgun (WGS) entry which is preliminary data.</text>
</comment>
<keyword evidence="1" id="KW-0347">Helicase</keyword>
<dbReference type="EMBL" id="AMCI01009353">
    <property type="protein sequence ID" value="EJW89615.1"/>
    <property type="molecule type" value="Genomic_DNA"/>
</dbReference>
<dbReference type="InterPro" id="IPR027417">
    <property type="entry name" value="P-loop_NTPase"/>
</dbReference>
<dbReference type="Pfam" id="PF13604">
    <property type="entry name" value="AAA_30"/>
    <property type="match status" value="1"/>
</dbReference>